<feature type="non-terminal residue" evidence="9">
    <location>
        <position position="1"/>
    </location>
</feature>
<keyword evidence="6 8" id="KW-0472">Membrane</keyword>
<dbReference type="AlphaFoldDB" id="A0A7L2VV66"/>
<feature type="transmembrane region" description="Helical" evidence="8">
    <location>
        <begin position="208"/>
        <end position="226"/>
    </location>
</feature>
<feature type="transmembrane region" description="Helical" evidence="8">
    <location>
        <begin position="178"/>
        <end position="196"/>
    </location>
</feature>
<dbReference type="Pfam" id="PF10225">
    <property type="entry name" value="NEMP"/>
    <property type="match status" value="1"/>
</dbReference>
<keyword evidence="10" id="KW-1185">Reference proteome</keyword>
<evidence type="ECO:0000313" key="9">
    <source>
        <dbReference type="EMBL" id="NXS61795.1"/>
    </source>
</evidence>
<proteinExistence type="inferred from homology"/>
<evidence type="ECO:0000256" key="5">
    <source>
        <dbReference type="ARBA" id="ARBA00022989"/>
    </source>
</evidence>
<keyword evidence="4" id="KW-0732">Signal</keyword>
<organism evidence="9 10">
    <name type="scientific">Brachypteracias leptosomus</name>
    <name type="common">short-legged ground-roller</name>
    <dbReference type="NCBI Taxonomy" id="135165"/>
    <lineage>
        <taxon>Eukaryota</taxon>
        <taxon>Metazoa</taxon>
        <taxon>Chordata</taxon>
        <taxon>Craniata</taxon>
        <taxon>Vertebrata</taxon>
        <taxon>Euteleostomi</taxon>
        <taxon>Archelosauria</taxon>
        <taxon>Archosauria</taxon>
        <taxon>Dinosauria</taxon>
        <taxon>Saurischia</taxon>
        <taxon>Theropoda</taxon>
        <taxon>Coelurosauria</taxon>
        <taxon>Aves</taxon>
        <taxon>Neognathae</taxon>
        <taxon>Neoaves</taxon>
        <taxon>Telluraves</taxon>
        <taxon>Coraciimorphae</taxon>
        <taxon>Coraciiformes</taxon>
        <taxon>Brachypteraciidae</taxon>
        <taxon>Brachypteracias</taxon>
    </lineage>
</organism>
<dbReference type="InterPro" id="IPR019358">
    <property type="entry name" value="NEMP_fam"/>
</dbReference>
<dbReference type="GO" id="GO:0005637">
    <property type="term" value="C:nuclear inner membrane"/>
    <property type="evidence" value="ECO:0007669"/>
    <property type="project" value="UniProtKB-SubCell"/>
</dbReference>
<reference evidence="9 10" key="1">
    <citation type="submission" date="2019-09" db="EMBL/GenBank/DDBJ databases">
        <title>Bird 10,000 Genomes (B10K) Project - Family phase.</title>
        <authorList>
            <person name="Zhang G."/>
        </authorList>
    </citation>
    <scope>NUCLEOTIDE SEQUENCE [LARGE SCALE GENOMIC DNA]</scope>
    <source>
        <strain evidence="9">B10K-DU-012-52</strain>
    </source>
</reference>
<gene>
    <name evidence="9" type="primary">Nemp1</name>
    <name evidence="9" type="ORF">BRALEP_R12957</name>
</gene>
<dbReference type="PANTHER" id="PTHR13598">
    <property type="entry name" value="AT07567P-RELATED"/>
    <property type="match status" value="1"/>
</dbReference>
<name>A0A7L2VV66_9AVES</name>
<feature type="non-terminal residue" evidence="9">
    <location>
        <position position="387"/>
    </location>
</feature>
<evidence type="ECO:0000256" key="4">
    <source>
        <dbReference type="ARBA" id="ARBA00022729"/>
    </source>
</evidence>
<dbReference type="Proteomes" id="UP000520535">
    <property type="component" value="Unassembled WGS sequence"/>
</dbReference>
<evidence type="ECO:0000256" key="1">
    <source>
        <dbReference type="ARBA" id="ARBA00004575"/>
    </source>
</evidence>
<evidence type="ECO:0000313" key="10">
    <source>
        <dbReference type="Proteomes" id="UP000520535"/>
    </source>
</evidence>
<feature type="transmembrane region" description="Helical" evidence="8">
    <location>
        <begin position="146"/>
        <end position="166"/>
    </location>
</feature>
<comment type="caution">
    <text evidence="9">The sequence shown here is derived from an EMBL/GenBank/DDBJ whole genome shotgun (WGS) entry which is preliminary data.</text>
</comment>
<accession>A0A7L2VV66</accession>
<keyword evidence="3 8" id="KW-0812">Transmembrane</keyword>
<dbReference type="OrthoDB" id="509138at2759"/>
<evidence type="ECO:0000256" key="2">
    <source>
        <dbReference type="ARBA" id="ARBA00005748"/>
    </source>
</evidence>
<evidence type="ECO:0000256" key="8">
    <source>
        <dbReference type="SAM" id="Phobius"/>
    </source>
</evidence>
<dbReference type="EMBL" id="VYZX01027629">
    <property type="protein sequence ID" value="NXS61795.1"/>
    <property type="molecule type" value="Genomic_DNA"/>
</dbReference>
<comment type="subcellular location">
    <subcellularLocation>
        <location evidence="1">Nucleus inner membrane</location>
        <topology evidence="1">Multi-pass membrane protein</topology>
        <orientation evidence="1">Nucleoplasmic side</orientation>
    </subcellularLocation>
</comment>
<evidence type="ECO:0000256" key="6">
    <source>
        <dbReference type="ARBA" id="ARBA00023136"/>
    </source>
</evidence>
<dbReference type="PANTHER" id="PTHR13598:SF2">
    <property type="entry name" value="NUCLEAR ENVELOPE INTEGRAL MEMBRANE PROTEIN 1"/>
    <property type="match status" value="1"/>
</dbReference>
<keyword evidence="5 8" id="KW-1133">Transmembrane helix</keyword>
<sequence length="387" mass="44788">SALCYTDAKESILSLHEGQTSCHDAPHHFCYTNTRVPQWNDVWTRMQIQVNSSRMMRVTQVDSEEELEKFSAWDFVLSFLKEKLNDTSINMDLYSTKTCLKVELLEANTTYCVILFRRFDPNLFLVSFLGLLLFFCGDMLSRSQLFYYSAGISFGLLASLLVLVYVMSKVMPKKSPVYFLLVGGWSFSLYLLQLIFKNLREICKFYWKYLLGYLLLVGFVSFGVCYRYGPLENERSINLLSWALQLLGLLLMYSGIQIHPIALALVVIAICTKNLDYPMQWAFAAFRRVQNVRRGPSPPRLLTEEEYQLQGELETRRALEELRNYCRSPDFSAWTAVSRIQSPKRFADFVGGASHVTPSEVSVHEREYGLDGIFLDNQLFEEEEEEE</sequence>
<evidence type="ECO:0000256" key="7">
    <source>
        <dbReference type="ARBA" id="ARBA00023242"/>
    </source>
</evidence>
<feature type="transmembrane region" description="Helical" evidence="8">
    <location>
        <begin position="246"/>
        <end position="270"/>
    </location>
</feature>
<protein>
    <submittedName>
        <fullName evidence="9">NEMP1 protein</fullName>
    </submittedName>
</protein>
<comment type="similarity">
    <text evidence="2">Belongs to the NEMP family.</text>
</comment>
<feature type="transmembrane region" description="Helical" evidence="8">
    <location>
        <begin position="123"/>
        <end position="140"/>
    </location>
</feature>
<evidence type="ECO:0000256" key="3">
    <source>
        <dbReference type="ARBA" id="ARBA00022692"/>
    </source>
</evidence>
<keyword evidence="7" id="KW-0539">Nucleus</keyword>